<name>A0ABX0U317_9SPHN</name>
<organism evidence="1 2">
    <name type="scientific">Sphingomonas japonica</name>
    <dbReference type="NCBI Taxonomy" id="511662"/>
    <lineage>
        <taxon>Bacteria</taxon>
        <taxon>Pseudomonadati</taxon>
        <taxon>Pseudomonadota</taxon>
        <taxon>Alphaproteobacteria</taxon>
        <taxon>Sphingomonadales</taxon>
        <taxon>Sphingomonadaceae</taxon>
        <taxon>Sphingomonas</taxon>
    </lineage>
</organism>
<dbReference type="RefSeq" id="WP_140047338.1">
    <property type="nucleotide sequence ID" value="NZ_BAAAEV010000001.1"/>
</dbReference>
<protein>
    <recommendedName>
        <fullName evidence="3">DUF3618 domain-containing protein</fullName>
    </recommendedName>
</protein>
<evidence type="ECO:0000313" key="1">
    <source>
        <dbReference type="EMBL" id="NIJ24883.1"/>
    </source>
</evidence>
<comment type="caution">
    <text evidence="1">The sequence shown here is derived from an EMBL/GenBank/DDBJ whole genome shotgun (WGS) entry which is preliminary data.</text>
</comment>
<proteinExistence type="predicted"/>
<evidence type="ECO:0000313" key="2">
    <source>
        <dbReference type="Proteomes" id="UP000788153"/>
    </source>
</evidence>
<gene>
    <name evidence="1" type="ORF">FHT01_002425</name>
</gene>
<dbReference type="Proteomes" id="UP000788153">
    <property type="component" value="Unassembled WGS sequence"/>
</dbReference>
<reference evidence="1 2" key="1">
    <citation type="submission" date="2020-03" db="EMBL/GenBank/DDBJ databases">
        <title>Genomic Encyclopedia of Type Strains, Phase IV (KMG-IV): sequencing the most valuable type-strain genomes for metagenomic binning, comparative biology and taxonomic classification.</title>
        <authorList>
            <person name="Goeker M."/>
        </authorList>
    </citation>
    <scope>NUCLEOTIDE SEQUENCE [LARGE SCALE GENOMIC DNA]</scope>
    <source>
        <strain evidence="1 2">DSM 22753</strain>
    </source>
</reference>
<keyword evidence="2" id="KW-1185">Reference proteome</keyword>
<accession>A0ABX0U317</accession>
<dbReference type="EMBL" id="JAASQP010000001">
    <property type="protein sequence ID" value="NIJ24883.1"/>
    <property type="molecule type" value="Genomic_DNA"/>
</dbReference>
<evidence type="ECO:0008006" key="3">
    <source>
        <dbReference type="Google" id="ProtNLM"/>
    </source>
</evidence>
<sequence length="91" mass="10129">MTPTEARMQRDAARMRLRETAATVGRRLNPRSMAQDAVEGVRDKAVAVAGDAADEVRRRPAMAVAGISLLLAFIARRRIRRRRALEENETG</sequence>